<proteinExistence type="predicted"/>
<evidence type="ECO:0000313" key="2">
    <source>
        <dbReference type="Proteomes" id="UP000288096"/>
    </source>
</evidence>
<protein>
    <submittedName>
        <fullName evidence="1">Pyridoxamine 5'-phosphate oxidase</fullName>
    </submittedName>
</protein>
<dbReference type="PANTHER" id="PTHR34071">
    <property type="entry name" value="5-NITROIMIDAZOLE ANTIBIOTICS RESISTANCE PROTEIN, NIMA-FAMILY-RELATED PROTEIN-RELATED"/>
    <property type="match status" value="1"/>
</dbReference>
<reference evidence="2" key="1">
    <citation type="submission" date="2017-11" db="EMBL/GenBank/DDBJ databases">
        <authorList>
            <person name="Watanabe M."/>
            <person name="Kojima H."/>
        </authorList>
    </citation>
    <scope>NUCLEOTIDE SEQUENCE [LARGE SCALE GENOMIC DNA]</scope>
    <source>
        <strain evidence="2">Tokyo 01</strain>
    </source>
</reference>
<dbReference type="EMBL" id="BEXT01000001">
    <property type="protein sequence ID" value="GBC60070.1"/>
    <property type="molecule type" value="Genomic_DNA"/>
</dbReference>
<dbReference type="InterPro" id="IPR012349">
    <property type="entry name" value="Split_barrel_FMN-bd"/>
</dbReference>
<dbReference type="RefSeq" id="WP_166404903.1">
    <property type="nucleotide sequence ID" value="NZ_BEXT01000001.1"/>
</dbReference>
<name>A0A401FSZ6_9BACT</name>
<dbReference type="SUPFAM" id="SSF50475">
    <property type="entry name" value="FMN-binding split barrel"/>
    <property type="match status" value="1"/>
</dbReference>
<dbReference type="Pfam" id="PF12900">
    <property type="entry name" value="Pyridox_ox_2"/>
    <property type="match status" value="1"/>
</dbReference>
<gene>
    <name evidence="1" type="ORF">DENIS_1012</name>
</gene>
<organism evidence="1 2">
    <name type="scientific">Desulfonema ishimotonii</name>
    <dbReference type="NCBI Taxonomy" id="45657"/>
    <lineage>
        <taxon>Bacteria</taxon>
        <taxon>Pseudomonadati</taxon>
        <taxon>Thermodesulfobacteriota</taxon>
        <taxon>Desulfobacteria</taxon>
        <taxon>Desulfobacterales</taxon>
        <taxon>Desulfococcaceae</taxon>
        <taxon>Desulfonema</taxon>
    </lineage>
</organism>
<dbReference type="Proteomes" id="UP000288096">
    <property type="component" value="Unassembled WGS sequence"/>
</dbReference>
<accession>A0A401FSZ6</accession>
<evidence type="ECO:0000313" key="1">
    <source>
        <dbReference type="EMBL" id="GBC60070.1"/>
    </source>
</evidence>
<dbReference type="AlphaFoldDB" id="A0A401FSZ6"/>
<dbReference type="Gene3D" id="2.30.110.10">
    <property type="entry name" value="Electron Transport, Fmn-binding Protein, Chain A"/>
    <property type="match status" value="1"/>
</dbReference>
<dbReference type="InterPro" id="IPR024747">
    <property type="entry name" value="Pyridox_Oxase-rel"/>
</dbReference>
<dbReference type="PANTHER" id="PTHR34071:SF2">
    <property type="entry name" value="FLAVIN-NUCLEOTIDE-BINDING PROTEIN"/>
    <property type="match status" value="1"/>
</dbReference>
<reference evidence="2" key="2">
    <citation type="submission" date="2019-01" db="EMBL/GenBank/DDBJ databases">
        <title>Genome sequence of Desulfonema ishimotonii strain Tokyo 01.</title>
        <authorList>
            <person name="Fukui M."/>
        </authorList>
    </citation>
    <scope>NUCLEOTIDE SEQUENCE [LARGE SCALE GENOMIC DNA]</scope>
    <source>
        <strain evidence="2">Tokyo 01</strain>
    </source>
</reference>
<sequence length="153" mass="17421">MFRKDKEIKEKKAIETIIRQAAVCRLGMSGGEYPYVVPLCFAWQDGTLYFHSARKGQKLELLEKNPRVCFEIDNAGEVKKDEKPCKWGMAYESVIGFGHAEFITDNTAKRRALDLIMAHYSENGDPFEYSDAKINGTKVFKVTVERMTGKRSG</sequence>
<keyword evidence="2" id="KW-1185">Reference proteome</keyword>
<comment type="caution">
    <text evidence="1">The sequence shown here is derived from an EMBL/GenBank/DDBJ whole genome shotgun (WGS) entry which is preliminary data.</text>
</comment>